<gene>
    <name evidence="1" type="ORF">LFA_0597</name>
</gene>
<dbReference type="Pfam" id="PF00415">
    <property type="entry name" value="RCC1"/>
    <property type="match status" value="1"/>
</dbReference>
<reference evidence="2" key="1">
    <citation type="submission" date="2014-09" db="EMBL/GenBank/DDBJ databases">
        <authorList>
            <person name="Gomez-Valero L."/>
        </authorList>
    </citation>
    <scope>NUCLEOTIDE SEQUENCE [LARGE SCALE GENOMIC DNA]</scope>
    <source>
        <strain evidence="2">ATCC700992</strain>
    </source>
</reference>
<sequence>MPFAYTNTNILLAEETKVTLYQGFNKYTPVIEKELDEPVAETHVSYPLGNTSPSFFLLTVSGKLHAFGGNTYGQLGLGSRSSLINEPQLINDESIGKIIKVKCGLNHTALLNERGEVYVAGQNAARQVGREGNDALTFEKVDLTAFGPVKHLECGHLFTIAVTQKGQLITWGYNPHGASKGEKKGYITHPLPINLPANAGPIINIFAQGTTFYVITPNQVYASGENCYNDVFGFTICKDVEFHPIPQLMNKKIIGMMGGDKMRIAVNDREKLFTWDNVYLHAPGNTTAPTPFPIKSRSMKYANNVLFMLTSDDQLNLYHADTIENMKPFSVNLPEQLESSIKQILLDEYVKSRKQLLCTNLYSTQQTQKFIDLLFTHTEEQNTPPTEDRVNSPT</sequence>
<dbReference type="Gene3D" id="2.130.10.30">
    <property type="entry name" value="Regulator of chromosome condensation 1/beta-lactamase-inhibitor protein II"/>
    <property type="match status" value="1"/>
</dbReference>
<evidence type="ECO:0000313" key="2">
    <source>
        <dbReference type="Proteomes" id="UP000032430"/>
    </source>
</evidence>
<dbReference type="PANTHER" id="PTHR45982">
    <property type="entry name" value="REGULATOR OF CHROMOSOME CONDENSATION"/>
    <property type="match status" value="1"/>
</dbReference>
<dbReference type="HOGENOM" id="CLU_778006_0_0_6"/>
<accession>A0A098G242</accession>
<evidence type="ECO:0000313" key="1">
    <source>
        <dbReference type="EMBL" id="CEG56051.1"/>
    </source>
</evidence>
<dbReference type="RefSeq" id="WP_045094803.1">
    <property type="nucleotide sequence ID" value="NZ_LN614827.1"/>
</dbReference>
<dbReference type="STRING" id="1212491.LFA_0597"/>
<dbReference type="Proteomes" id="UP000032430">
    <property type="component" value="Chromosome I"/>
</dbReference>
<dbReference type="InterPro" id="IPR009091">
    <property type="entry name" value="RCC1/BLIP-II"/>
</dbReference>
<keyword evidence="2" id="KW-1185">Reference proteome</keyword>
<proteinExistence type="predicted"/>
<organism evidence="1 2">
    <name type="scientific">Legionella fallonii LLAP-10</name>
    <dbReference type="NCBI Taxonomy" id="1212491"/>
    <lineage>
        <taxon>Bacteria</taxon>
        <taxon>Pseudomonadati</taxon>
        <taxon>Pseudomonadota</taxon>
        <taxon>Gammaproteobacteria</taxon>
        <taxon>Legionellales</taxon>
        <taxon>Legionellaceae</taxon>
        <taxon>Legionella</taxon>
    </lineage>
</organism>
<dbReference type="EMBL" id="LN614827">
    <property type="protein sequence ID" value="CEG56051.1"/>
    <property type="molecule type" value="Genomic_DNA"/>
</dbReference>
<dbReference type="KEGG" id="lfa:LFA_0597"/>
<dbReference type="InterPro" id="IPR000408">
    <property type="entry name" value="Reg_chr_condens"/>
</dbReference>
<protein>
    <submittedName>
        <fullName evidence="1">Putative regulator of chromosome condensation, RCC1</fullName>
    </submittedName>
</protein>
<dbReference type="OrthoDB" id="5648249at2"/>
<dbReference type="PANTHER" id="PTHR45982:SF1">
    <property type="entry name" value="REGULATOR OF CHROMOSOME CONDENSATION"/>
    <property type="match status" value="1"/>
</dbReference>
<dbReference type="InterPro" id="IPR051553">
    <property type="entry name" value="Ran_GTPase-activating"/>
</dbReference>
<dbReference type="AlphaFoldDB" id="A0A098G242"/>
<name>A0A098G242_9GAMM</name>
<dbReference type="SUPFAM" id="SSF50985">
    <property type="entry name" value="RCC1/BLIP-II"/>
    <property type="match status" value="1"/>
</dbReference>
<dbReference type="PROSITE" id="PS50012">
    <property type="entry name" value="RCC1_3"/>
    <property type="match status" value="1"/>
</dbReference>